<reference evidence="1 2" key="1">
    <citation type="submission" date="2019-09" db="EMBL/GenBank/DDBJ databases">
        <title>Draft genome sequences of 48 bacterial type strains from the CCUG.</title>
        <authorList>
            <person name="Tunovic T."/>
            <person name="Pineiro-Iglesias B."/>
            <person name="Unosson C."/>
            <person name="Inganas E."/>
            <person name="Ohlen M."/>
            <person name="Cardew S."/>
            <person name="Jensie-Markopoulos S."/>
            <person name="Salva-Serra F."/>
            <person name="Jaen-Luchoro D."/>
            <person name="Karlsson R."/>
            <person name="Svensson-Stadler L."/>
            <person name="Chun J."/>
            <person name="Moore E."/>
        </authorList>
    </citation>
    <scope>NUCLEOTIDE SEQUENCE [LARGE SCALE GENOMIC DNA]</scope>
    <source>
        <strain evidence="1 2">CCUG 30977</strain>
    </source>
</reference>
<dbReference type="EMBL" id="VZPB01000066">
    <property type="protein sequence ID" value="KAB0575139.1"/>
    <property type="molecule type" value="Genomic_DNA"/>
</dbReference>
<gene>
    <name evidence="1" type="ORF">F7Q92_18880</name>
</gene>
<name>A0A643F7K9_IDEDE</name>
<dbReference type="AlphaFoldDB" id="A0A643F7K9"/>
<dbReference type="Proteomes" id="UP000430120">
    <property type="component" value="Unassembled WGS sequence"/>
</dbReference>
<proteinExistence type="predicted"/>
<sequence>MSVPTVPAAPVVPPIADAPPVAVPMAGADARKPVAVVSQPAEVGQDLRERGIAHIATGGLGGA</sequence>
<evidence type="ECO:0000313" key="1">
    <source>
        <dbReference type="EMBL" id="KAB0575139.1"/>
    </source>
</evidence>
<dbReference type="OrthoDB" id="1491023at2"/>
<accession>A0A643F7K9</accession>
<keyword evidence="2" id="KW-1185">Reference proteome</keyword>
<protein>
    <submittedName>
        <fullName evidence="1">Uncharacterized protein</fullName>
    </submittedName>
</protein>
<comment type="caution">
    <text evidence="1">The sequence shown here is derived from an EMBL/GenBank/DDBJ whole genome shotgun (WGS) entry which is preliminary data.</text>
</comment>
<organism evidence="1 2">
    <name type="scientific">Ideonella dechloratans</name>
    <dbReference type="NCBI Taxonomy" id="36863"/>
    <lineage>
        <taxon>Bacteria</taxon>
        <taxon>Pseudomonadati</taxon>
        <taxon>Pseudomonadota</taxon>
        <taxon>Betaproteobacteria</taxon>
        <taxon>Burkholderiales</taxon>
        <taxon>Sphaerotilaceae</taxon>
        <taxon>Ideonella</taxon>
    </lineage>
</organism>
<evidence type="ECO:0000313" key="2">
    <source>
        <dbReference type="Proteomes" id="UP000430120"/>
    </source>
</evidence>